<sequence length="87" mass="10277">MKVIAKSIDVIAWFTEAGEPSPIRFRMKNEDQSTTIIKVDKVIFKEKEKLAGNPMLVFRCQSMIDKINKIYELKYELQTCKWTLFKM</sequence>
<name>A0A1M5Y6X4_9CLOT</name>
<accession>A0A1M5Y6X4</accession>
<dbReference type="Proteomes" id="UP000184241">
    <property type="component" value="Unassembled WGS sequence"/>
</dbReference>
<evidence type="ECO:0000313" key="1">
    <source>
        <dbReference type="EMBL" id="SHI07722.1"/>
    </source>
</evidence>
<dbReference type="EMBL" id="FQXU01000005">
    <property type="protein sequence ID" value="SHI07722.1"/>
    <property type="molecule type" value="Genomic_DNA"/>
</dbReference>
<dbReference type="RefSeq" id="WP_073018914.1">
    <property type="nucleotide sequence ID" value="NZ_FQXU01000005.1"/>
</dbReference>
<gene>
    <name evidence="1" type="ORF">SAMN02745941_01900</name>
</gene>
<organism evidence="1 2">
    <name type="scientific">Clostridium intestinale DSM 6191</name>
    <dbReference type="NCBI Taxonomy" id="1121320"/>
    <lineage>
        <taxon>Bacteria</taxon>
        <taxon>Bacillati</taxon>
        <taxon>Bacillota</taxon>
        <taxon>Clostridia</taxon>
        <taxon>Eubacteriales</taxon>
        <taxon>Clostridiaceae</taxon>
        <taxon>Clostridium</taxon>
    </lineage>
</organism>
<proteinExistence type="predicted"/>
<evidence type="ECO:0000313" key="2">
    <source>
        <dbReference type="Proteomes" id="UP000184241"/>
    </source>
</evidence>
<reference evidence="1 2" key="1">
    <citation type="submission" date="2016-11" db="EMBL/GenBank/DDBJ databases">
        <authorList>
            <person name="Jaros S."/>
            <person name="Januszkiewicz K."/>
            <person name="Wedrychowicz H."/>
        </authorList>
    </citation>
    <scope>NUCLEOTIDE SEQUENCE [LARGE SCALE GENOMIC DNA]</scope>
    <source>
        <strain evidence="1 2">DSM 6191</strain>
    </source>
</reference>
<dbReference type="AlphaFoldDB" id="A0A1M5Y6X4"/>
<protein>
    <submittedName>
        <fullName evidence="1">Uncharacterized protein</fullName>
    </submittedName>
</protein>